<accession>A0A1U7VMJ1</accession>
<proteinExistence type="predicted"/>
<reference evidence="1" key="1">
    <citation type="journal article" date="2013" name="Genome Biol.">
        <title>Reference genomes and transcriptomes of Nicotiana sylvestris and Nicotiana tomentosiformis.</title>
        <authorList>
            <person name="Sierro N."/>
            <person name="Battey J.N."/>
            <person name="Ouadi S."/>
            <person name="Bovet L."/>
            <person name="Goepfert S."/>
            <person name="Bakaher N."/>
            <person name="Peitsch M.C."/>
            <person name="Ivanov N.V."/>
        </authorList>
    </citation>
    <scope>NUCLEOTIDE SEQUENCE [LARGE SCALE GENOMIC DNA]</scope>
</reference>
<dbReference type="AlphaFoldDB" id="A0A1U7VMJ1"/>
<keyword evidence="1" id="KW-1185">Reference proteome</keyword>
<dbReference type="CDD" id="cd00303">
    <property type="entry name" value="retropepsin_like"/>
    <property type="match status" value="1"/>
</dbReference>
<protein>
    <submittedName>
        <fullName evidence="2">Uncharacterized protein LOC104217588</fullName>
    </submittedName>
</protein>
<name>A0A1U7VMJ1_NICSY</name>
<gene>
    <name evidence="2" type="primary">LOC104217588</name>
</gene>
<dbReference type="eggNOG" id="KOG0017">
    <property type="taxonomic scope" value="Eukaryota"/>
</dbReference>
<dbReference type="PANTHER" id="PTHR33240:SF8">
    <property type="entry name" value="OS03G0439900 PROTEIN"/>
    <property type="match status" value="1"/>
</dbReference>
<dbReference type="RefSeq" id="XP_009766176.1">
    <property type="nucleotide sequence ID" value="XM_009767874.1"/>
</dbReference>
<dbReference type="PANTHER" id="PTHR33240">
    <property type="entry name" value="OS08G0508500 PROTEIN"/>
    <property type="match status" value="1"/>
</dbReference>
<evidence type="ECO:0000313" key="2">
    <source>
        <dbReference type="RefSeq" id="XP_009766176.1"/>
    </source>
</evidence>
<sequence>MGDDRHGFCYRITAITPKISVYAWAQKEVPQHDVHMISGGADIPQGPMIKRTKISAATEGPIRDHMAENTLAFSEKDLETLIEPHNDVLVISFLLNIIRVKCALVDPVSSANVINSAVVEQLGLLNQIITASRVLHGFNMTSEVTKREITLPVDMSDMVRNTKFQVINGDIRYNALLGRPWIHSIMAVPSTLHQMIKFLTKDGITTIYGEQRAAKEIFAI</sequence>
<evidence type="ECO:0000313" key="1">
    <source>
        <dbReference type="Proteomes" id="UP000189701"/>
    </source>
</evidence>
<dbReference type="Proteomes" id="UP000189701">
    <property type="component" value="Unplaced"/>
</dbReference>
<dbReference type="InterPro" id="IPR021109">
    <property type="entry name" value="Peptidase_aspartic_dom_sf"/>
</dbReference>
<reference evidence="2" key="2">
    <citation type="submission" date="2025-08" db="UniProtKB">
        <authorList>
            <consortium name="RefSeq"/>
        </authorList>
    </citation>
    <scope>IDENTIFICATION</scope>
    <source>
        <tissue evidence="2">Leaf</tissue>
    </source>
</reference>
<organism evidence="1 2">
    <name type="scientific">Nicotiana sylvestris</name>
    <name type="common">Wood tobacco</name>
    <name type="synonym">South American tobacco</name>
    <dbReference type="NCBI Taxonomy" id="4096"/>
    <lineage>
        <taxon>Eukaryota</taxon>
        <taxon>Viridiplantae</taxon>
        <taxon>Streptophyta</taxon>
        <taxon>Embryophyta</taxon>
        <taxon>Tracheophyta</taxon>
        <taxon>Spermatophyta</taxon>
        <taxon>Magnoliopsida</taxon>
        <taxon>eudicotyledons</taxon>
        <taxon>Gunneridae</taxon>
        <taxon>Pentapetalae</taxon>
        <taxon>asterids</taxon>
        <taxon>lamiids</taxon>
        <taxon>Solanales</taxon>
        <taxon>Solanaceae</taxon>
        <taxon>Nicotianoideae</taxon>
        <taxon>Nicotianeae</taxon>
        <taxon>Nicotiana</taxon>
    </lineage>
</organism>
<dbReference type="Gene3D" id="2.40.70.10">
    <property type="entry name" value="Acid Proteases"/>
    <property type="match status" value="1"/>
</dbReference>